<reference evidence="2" key="1">
    <citation type="submission" date="2025-08" db="UniProtKB">
        <authorList>
            <consortium name="RefSeq"/>
        </authorList>
    </citation>
    <scope>IDENTIFICATION</scope>
</reference>
<dbReference type="KEGG" id="nta:107826397"/>
<feature type="domain" description="Reverse transcriptase Ty1/copia-type" evidence="1">
    <location>
        <begin position="9"/>
        <end position="225"/>
    </location>
</feature>
<dbReference type="PANTHER" id="PTHR11439:SF450">
    <property type="entry name" value="REVERSE TRANSCRIPTASE TY1_COPIA-TYPE DOMAIN-CONTAINING PROTEIN"/>
    <property type="match status" value="1"/>
</dbReference>
<dbReference type="CDD" id="cd09272">
    <property type="entry name" value="RNase_HI_RT_Ty1"/>
    <property type="match status" value="1"/>
</dbReference>
<dbReference type="OMA" id="HKMESKA"/>
<organism evidence="2">
    <name type="scientific">Nicotiana tabacum</name>
    <name type="common">Common tobacco</name>
    <dbReference type="NCBI Taxonomy" id="4097"/>
    <lineage>
        <taxon>Eukaryota</taxon>
        <taxon>Viridiplantae</taxon>
        <taxon>Streptophyta</taxon>
        <taxon>Embryophyta</taxon>
        <taxon>Tracheophyta</taxon>
        <taxon>Spermatophyta</taxon>
        <taxon>Magnoliopsida</taxon>
        <taxon>eudicotyledons</taxon>
        <taxon>Gunneridae</taxon>
        <taxon>Pentapetalae</taxon>
        <taxon>asterids</taxon>
        <taxon>lamiids</taxon>
        <taxon>Solanales</taxon>
        <taxon>Solanaceae</taxon>
        <taxon>Nicotianoideae</taxon>
        <taxon>Nicotianeae</taxon>
        <taxon>Nicotiana</taxon>
    </lineage>
</organism>
<sequence>MVEEVKQKSDGSLERYQARLVAQGYNQQHGLDYDQTFSPVVKPVTIRIVLAIAASKKWPVHQLDVKNAFLHDTLNELVYMKQPTCFVHLQFPHHVCRLNKALYGLKQALQAWFQRFTSLILCHGFKNSMSDSPLFIYKNNTDIAILLIYVDDILLIASSSTLLSSLIAALKSEFSMNDLGLINFFLGISVTSRDGGYFICQSKYIKDLLGRANLLSSKPVTSPISPKSIHNSSDSSPFSDATLYRSLVGGLQYLTFTRPDIAFAVNRVSQFMHSPSVTHFTAVKRILRYLNVSLTRGLFIPGGSIDSLSCYSDADWAGCPTTRRSTSAFCLFLGSNLVSWSSKK</sequence>
<dbReference type="STRING" id="4097.A0A1S4D622"/>
<gene>
    <name evidence="2" type="primary">LOC107826397</name>
</gene>
<name>A0A1S4D622_TOBAC</name>
<dbReference type="PANTHER" id="PTHR11439">
    <property type="entry name" value="GAG-POL-RELATED RETROTRANSPOSON"/>
    <property type="match status" value="1"/>
</dbReference>
<evidence type="ECO:0000313" key="2">
    <source>
        <dbReference type="RefSeq" id="XP_016508857.1"/>
    </source>
</evidence>
<evidence type="ECO:0000259" key="1">
    <source>
        <dbReference type="Pfam" id="PF07727"/>
    </source>
</evidence>
<dbReference type="AlphaFoldDB" id="A0A1S4D622"/>
<dbReference type="Pfam" id="PF07727">
    <property type="entry name" value="RVT_2"/>
    <property type="match status" value="1"/>
</dbReference>
<dbReference type="InterPro" id="IPR043502">
    <property type="entry name" value="DNA/RNA_pol_sf"/>
</dbReference>
<dbReference type="SUPFAM" id="SSF56672">
    <property type="entry name" value="DNA/RNA polymerases"/>
    <property type="match status" value="1"/>
</dbReference>
<dbReference type="InterPro" id="IPR013103">
    <property type="entry name" value="RVT_2"/>
</dbReference>
<proteinExistence type="predicted"/>
<protein>
    <submittedName>
        <fullName evidence="2">Uncharacterized mitochondrial protein AtMg00810-like</fullName>
    </submittedName>
</protein>
<dbReference type="RefSeq" id="XP_016508857.1">
    <property type="nucleotide sequence ID" value="XM_016653371.1"/>
</dbReference>
<dbReference type="OrthoDB" id="1303755at2759"/>
<accession>A0A1S4D622</accession>
<dbReference type="PaxDb" id="4097-A0A1S4D622"/>